<dbReference type="SUPFAM" id="SSF111038">
    <property type="entry name" value="YjbQ-like"/>
    <property type="match status" value="1"/>
</dbReference>
<sequence length="173" mass="19391">MTVYKETIQLTSHGKTPTFFDITPQVKTAILNSKIKNGICIVISPHTTCAVFFEEFVHDYTENGDEFLQADLNNILQKLIPDNIAEGQYNYPGEKHYEAVASWPNAEDYLPNGDRTALLNCEAHLKATLIGSSETFEVDNGALGVGTTGYVYFVDFDRTRSRTRKCKIIIMGE</sequence>
<dbReference type="Gene3D" id="2.60.120.460">
    <property type="entry name" value="YjbQ-like"/>
    <property type="match status" value="1"/>
</dbReference>
<dbReference type="InterPro" id="IPR001602">
    <property type="entry name" value="UPF0047_YjbQ-like"/>
</dbReference>
<dbReference type="Pfam" id="PF01894">
    <property type="entry name" value="YjbQ"/>
    <property type="match status" value="1"/>
</dbReference>
<evidence type="ECO:0000256" key="1">
    <source>
        <dbReference type="ARBA" id="ARBA00005534"/>
    </source>
</evidence>
<comment type="caution">
    <text evidence="2">The sequence shown here is derived from an EMBL/GenBank/DDBJ whole genome shotgun (WGS) entry which is preliminary data.</text>
</comment>
<evidence type="ECO:0000313" key="2">
    <source>
        <dbReference type="EMBL" id="RGQ82343.1"/>
    </source>
</evidence>
<protein>
    <submittedName>
        <fullName evidence="2">YjbQ family protein</fullName>
    </submittedName>
</protein>
<proteinExistence type="inferred from homology"/>
<name>A0A412CDU6_9FIRM</name>
<dbReference type="RefSeq" id="WP_018999637.1">
    <property type="nucleotide sequence ID" value="NZ_QRTP01000016.1"/>
</dbReference>
<comment type="similarity">
    <text evidence="1">Belongs to the UPF0047 family.</text>
</comment>
<gene>
    <name evidence="2" type="ORF">DWY77_07140</name>
</gene>
<dbReference type="PANTHER" id="PTHR30615">
    <property type="entry name" value="UNCHARACTERIZED PROTEIN YJBQ-RELATED"/>
    <property type="match status" value="1"/>
</dbReference>
<dbReference type="Proteomes" id="UP000286147">
    <property type="component" value="Unassembled WGS sequence"/>
</dbReference>
<organism evidence="2 3">
    <name type="scientific">Megamonas rupellensis</name>
    <dbReference type="NCBI Taxonomy" id="491921"/>
    <lineage>
        <taxon>Bacteria</taxon>
        <taxon>Bacillati</taxon>
        <taxon>Bacillota</taxon>
        <taxon>Negativicutes</taxon>
        <taxon>Selenomonadales</taxon>
        <taxon>Selenomonadaceae</taxon>
        <taxon>Megamonas</taxon>
    </lineage>
</organism>
<dbReference type="EMBL" id="QRTP01000016">
    <property type="protein sequence ID" value="RGQ82343.1"/>
    <property type="molecule type" value="Genomic_DNA"/>
</dbReference>
<accession>A0A412CDU6</accession>
<dbReference type="AlphaFoldDB" id="A0A412CDU6"/>
<evidence type="ECO:0000313" key="3">
    <source>
        <dbReference type="Proteomes" id="UP000286147"/>
    </source>
</evidence>
<reference evidence="2 3" key="1">
    <citation type="submission" date="2018-08" db="EMBL/GenBank/DDBJ databases">
        <title>A genome reference for cultivated species of the human gut microbiota.</title>
        <authorList>
            <person name="Zou Y."/>
            <person name="Xue W."/>
            <person name="Luo G."/>
        </authorList>
    </citation>
    <scope>NUCLEOTIDE SEQUENCE [LARGE SCALE GENOMIC DNA]</scope>
    <source>
        <strain evidence="2 3">AF27-12</strain>
    </source>
</reference>
<dbReference type="PANTHER" id="PTHR30615:SF8">
    <property type="entry name" value="UPF0047 PROTEIN C4A8.02C"/>
    <property type="match status" value="1"/>
</dbReference>
<dbReference type="InterPro" id="IPR035917">
    <property type="entry name" value="YjbQ-like_sf"/>
</dbReference>